<reference evidence="1" key="1">
    <citation type="submission" date="2022-11" db="EMBL/GenBank/DDBJ databases">
        <title>Genome Sequence of Nemania bipapillata.</title>
        <authorList>
            <person name="Buettner E."/>
        </authorList>
    </citation>
    <scope>NUCLEOTIDE SEQUENCE</scope>
    <source>
        <strain evidence="1">CP14</strain>
    </source>
</reference>
<keyword evidence="2" id="KW-1185">Reference proteome</keyword>
<dbReference type="Proteomes" id="UP001153334">
    <property type="component" value="Unassembled WGS sequence"/>
</dbReference>
<name>A0ACC2IGJ2_9PEZI</name>
<gene>
    <name evidence="1" type="ORF">ONZ43_g4944</name>
</gene>
<dbReference type="EMBL" id="JAPESX010001428">
    <property type="protein sequence ID" value="KAJ8114272.1"/>
    <property type="molecule type" value="Genomic_DNA"/>
</dbReference>
<sequence>MPRRPFKARPHRPNIGKPDVPVFSRATVLDNGLIGEKPLSRTVFETSRFIPSPTQAENDLYALNTLQLRRGWPLEQLSLQIPLEYLRDTLPPGAKRIVGIAMCGSPYVFNCAEDNLDRRIRKMYHRWQAFWDIFHSSEYVFWPIETERGYFVTALFHMEKGLMDDPNFDPDEDPNADIPQVENPHFTVVGAWSVIDPQRGQAAQDRAARIIDRIQRIFAAEGITFDPGSYREHQAANGDRWALPWVPPPSEGDDWSSGIRSFALVQELINRIISLYCSELGFTESYFNVPLNGWLNVDQVRHQMMGICAINAIEDMGWNARLAIECIQQITTVEGIPPFNARSLAATDQDKAVYIPETDINGVPQTVP</sequence>
<comment type="caution">
    <text evidence="1">The sequence shown here is derived from an EMBL/GenBank/DDBJ whole genome shotgun (WGS) entry which is preliminary data.</text>
</comment>
<evidence type="ECO:0000313" key="2">
    <source>
        <dbReference type="Proteomes" id="UP001153334"/>
    </source>
</evidence>
<protein>
    <submittedName>
        <fullName evidence="1">Uncharacterized protein</fullName>
    </submittedName>
</protein>
<proteinExistence type="predicted"/>
<accession>A0ACC2IGJ2</accession>
<evidence type="ECO:0000313" key="1">
    <source>
        <dbReference type="EMBL" id="KAJ8114272.1"/>
    </source>
</evidence>
<organism evidence="1 2">
    <name type="scientific">Nemania bipapillata</name>
    <dbReference type="NCBI Taxonomy" id="110536"/>
    <lineage>
        <taxon>Eukaryota</taxon>
        <taxon>Fungi</taxon>
        <taxon>Dikarya</taxon>
        <taxon>Ascomycota</taxon>
        <taxon>Pezizomycotina</taxon>
        <taxon>Sordariomycetes</taxon>
        <taxon>Xylariomycetidae</taxon>
        <taxon>Xylariales</taxon>
        <taxon>Xylariaceae</taxon>
        <taxon>Nemania</taxon>
    </lineage>
</organism>